<keyword evidence="3" id="KW-0805">Transcription regulation</keyword>
<keyword evidence="6" id="KW-0539">Nucleus</keyword>
<proteinExistence type="predicted"/>
<dbReference type="PROSITE" id="PS00463">
    <property type="entry name" value="ZN2_CY6_FUNGAL_1"/>
    <property type="match status" value="1"/>
</dbReference>
<organism evidence="10 11">
    <name type="scientific">Penicillium angulare</name>
    <dbReference type="NCBI Taxonomy" id="116970"/>
    <lineage>
        <taxon>Eukaryota</taxon>
        <taxon>Fungi</taxon>
        <taxon>Dikarya</taxon>
        <taxon>Ascomycota</taxon>
        <taxon>Pezizomycotina</taxon>
        <taxon>Eurotiomycetes</taxon>
        <taxon>Eurotiomycetidae</taxon>
        <taxon>Eurotiales</taxon>
        <taxon>Aspergillaceae</taxon>
        <taxon>Penicillium</taxon>
    </lineage>
</organism>
<dbReference type="Pfam" id="PF00096">
    <property type="entry name" value="zf-C2H2"/>
    <property type="match status" value="1"/>
</dbReference>
<feature type="domain" description="C2H2-type" evidence="9">
    <location>
        <begin position="64"/>
        <end position="92"/>
    </location>
</feature>
<evidence type="ECO:0000256" key="4">
    <source>
        <dbReference type="ARBA" id="ARBA00023125"/>
    </source>
</evidence>
<evidence type="ECO:0000256" key="3">
    <source>
        <dbReference type="ARBA" id="ARBA00023015"/>
    </source>
</evidence>
<dbReference type="Proteomes" id="UP001149165">
    <property type="component" value="Unassembled WGS sequence"/>
</dbReference>
<dbReference type="PANTHER" id="PTHR47660:SF7">
    <property type="entry name" value="TRANSCRIPTION FACTOR WITH C2H2 AND ZN(2)-CYS(6) DNA BINDING DOMAIN (EUROFUNG)"/>
    <property type="match status" value="1"/>
</dbReference>
<gene>
    <name evidence="10" type="ORF">N7456_007284</name>
</gene>
<keyword evidence="2" id="KW-0862">Zinc</keyword>
<keyword evidence="5" id="KW-0804">Transcription</keyword>
<evidence type="ECO:0000256" key="5">
    <source>
        <dbReference type="ARBA" id="ARBA00023163"/>
    </source>
</evidence>
<dbReference type="Pfam" id="PF00172">
    <property type="entry name" value="Zn_clus"/>
    <property type="match status" value="1"/>
</dbReference>
<evidence type="ECO:0000313" key="11">
    <source>
        <dbReference type="Proteomes" id="UP001149165"/>
    </source>
</evidence>
<dbReference type="InterPro" id="IPR036236">
    <property type="entry name" value="Znf_C2H2_sf"/>
</dbReference>
<dbReference type="PROSITE" id="PS50048">
    <property type="entry name" value="ZN2_CY6_FUNGAL_2"/>
    <property type="match status" value="1"/>
</dbReference>
<dbReference type="CDD" id="cd00067">
    <property type="entry name" value="GAL4"/>
    <property type="match status" value="1"/>
</dbReference>
<evidence type="ECO:0000256" key="1">
    <source>
        <dbReference type="ARBA" id="ARBA00022723"/>
    </source>
</evidence>
<evidence type="ECO:0000256" key="6">
    <source>
        <dbReference type="ARBA" id="ARBA00023242"/>
    </source>
</evidence>
<evidence type="ECO:0000256" key="7">
    <source>
        <dbReference type="PROSITE-ProRule" id="PRU00042"/>
    </source>
</evidence>
<dbReference type="SUPFAM" id="SSF57701">
    <property type="entry name" value="Zn2/Cys6 DNA-binding domain"/>
    <property type="match status" value="1"/>
</dbReference>
<evidence type="ECO:0000256" key="2">
    <source>
        <dbReference type="ARBA" id="ARBA00022833"/>
    </source>
</evidence>
<dbReference type="PROSITE" id="PS50157">
    <property type="entry name" value="ZINC_FINGER_C2H2_2"/>
    <property type="match status" value="2"/>
</dbReference>
<dbReference type="InterPro" id="IPR013087">
    <property type="entry name" value="Znf_C2H2_type"/>
</dbReference>
<dbReference type="AlphaFoldDB" id="A0A9W9FAD4"/>
<accession>A0A9W9FAD4</accession>
<dbReference type="GO" id="GO:0003677">
    <property type="term" value="F:DNA binding"/>
    <property type="evidence" value="ECO:0007669"/>
    <property type="project" value="UniProtKB-KW"/>
</dbReference>
<reference evidence="10" key="1">
    <citation type="submission" date="2022-11" db="EMBL/GenBank/DDBJ databases">
        <authorList>
            <person name="Petersen C."/>
        </authorList>
    </citation>
    <scope>NUCLEOTIDE SEQUENCE</scope>
    <source>
        <strain evidence="10">IBT 30069</strain>
    </source>
</reference>
<reference evidence="10" key="2">
    <citation type="journal article" date="2023" name="IMA Fungus">
        <title>Comparative genomic study of the Penicillium genus elucidates a diverse pangenome and 15 lateral gene transfer events.</title>
        <authorList>
            <person name="Petersen C."/>
            <person name="Sorensen T."/>
            <person name="Nielsen M.R."/>
            <person name="Sondergaard T.E."/>
            <person name="Sorensen J.L."/>
            <person name="Fitzpatrick D.A."/>
            <person name="Frisvad J.C."/>
            <person name="Nielsen K.L."/>
        </authorList>
    </citation>
    <scope>NUCLEOTIDE SEQUENCE</scope>
    <source>
        <strain evidence="10">IBT 30069</strain>
    </source>
</reference>
<dbReference type="PANTHER" id="PTHR47660">
    <property type="entry name" value="TRANSCRIPTION FACTOR WITH C2H2 AND ZN(2)-CYS(6) DNA BINDING DOMAIN (EUROFUNG)-RELATED-RELATED"/>
    <property type="match status" value="1"/>
</dbReference>
<dbReference type="OrthoDB" id="10261408at2759"/>
<keyword evidence="11" id="KW-1185">Reference proteome</keyword>
<name>A0A9W9FAD4_9EURO</name>
<keyword evidence="7" id="KW-0863">Zinc-finger</keyword>
<evidence type="ECO:0000313" key="10">
    <source>
        <dbReference type="EMBL" id="KAJ5096563.1"/>
    </source>
</evidence>
<dbReference type="Gene3D" id="3.30.160.60">
    <property type="entry name" value="Classic Zinc Finger"/>
    <property type="match status" value="2"/>
</dbReference>
<dbReference type="GO" id="GO:0008270">
    <property type="term" value="F:zinc ion binding"/>
    <property type="evidence" value="ECO:0007669"/>
    <property type="project" value="UniProtKB-KW"/>
</dbReference>
<dbReference type="Gene3D" id="4.10.240.10">
    <property type="entry name" value="Zn(2)-C6 fungal-type DNA-binding domain"/>
    <property type="match status" value="1"/>
</dbReference>
<sequence>MPSFKFKTSSMEGFGSDIECFQGSSGPIPFDPFPCRFPECNAIYQRKEHLNRHKRSKHNEQQALICSRCGAEFRRSDTLRRHVQRLHKVREPLKRAQKACVSCHKGKTRCEGGVPCDDCVRRNVHCSFEGHTGIAAEQQIRLSTPSPLFMNSERPDSYHWENRQRWIDLYFEIFHPRWPFLHRGTFDLHQEPPLLLQSMMAIGCGYQVDSLHSLQQWSYLINLISLFEIKWHVGSSIYNEKWDASEVEGACNLCFWPIATYQALLLHVILAVVMKADSAVNLDLKASISTADRELLKSLVESCRRLGMFFYPNILSKFEETDLPSFVWVGIEEVKRFSMALYRLCAKLSNSSTEDGPLLHASELQFPVPGNDALWNSVNRDEWEANVKEESIISLRDDLKTRWVSSHPYIIKLLDF</sequence>
<evidence type="ECO:0000259" key="9">
    <source>
        <dbReference type="PROSITE" id="PS50157"/>
    </source>
</evidence>
<comment type="caution">
    <text evidence="10">The sequence shown here is derived from an EMBL/GenBank/DDBJ whole genome shotgun (WGS) entry which is preliminary data.</text>
</comment>
<dbReference type="CDD" id="cd12148">
    <property type="entry name" value="fungal_TF_MHR"/>
    <property type="match status" value="1"/>
</dbReference>
<dbReference type="SMART" id="SM00066">
    <property type="entry name" value="GAL4"/>
    <property type="match status" value="1"/>
</dbReference>
<keyword evidence="4" id="KW-0238">DNA-binding</keyword>
<dbReference type="SUPFAM" id="SSF57667">
    <property type="entry name" value="beta-beta-alpha zinc fingers"/>
    <property type="match status" value="1"/>
</dbReference>
<keyword evidence="1" id="KW-0479">Metal-binding</keyword>
<dbReference type="InterPro" id="IPR001138">
    <property type="entry name" value="Zn2Cys6_DnaBD"/>
</dbReference>
<dbReference type="Pfam" id="PF04082">
    <property type="entry name" value="Fungal_trans"/>
    <property type="match status" value="1"/>
</dbReference>
<feature type="domain" description="C2H2-type" evidence="9">
    <location>
        <begin position="33"/>
        <end position="63"/>
    </location>
</feature>
<evidence type="ECO:0000259" key="8">
    <source>
        <dbReference type="PROSITE" id="PS50048"/>
    </source>
</evidence>
<dbReference type="GO" id="GO:0000981">
    <property type="term" value="F:DNA-binding transcription factor activity, RNA polymerase II-specific"/>
    <property type="evidence" value="ECO:0007669"/>
    <property type="project" value="InterPro"/>
</dbReference>
<dbReference type="InterPro" id="IPR036864">
    <property type="entry name" value="Zn2-C6_fun-type_DNA-bd_sf"/>
</dbReference>
<dbReference type="SMART" id="SM00355">
    <property type="entry name" value="ZnF_C2H2"/>
    <property type="match status" value="2"/>
</dbReference>
<dbReference type="InterPro" id="IPR007219">
    <property type="entry name" value="XnlR_reg_dom"/>
</dbReference>
<dbReference type="PROSITE" id="PS00028">
    <property type="entry name" value="ZINC_FINGER_C2H2_1"/>
    <property type="match status" value="2"/>
</dbReference>
<protein>
    <submittedName>
        <fullName evidence="10">C2H2 type zinc finger domain protein</fullName>
    </submittedName>
</protein>
<feature type="domain" description="Zn(2)-C6 fungal-type" evidence="8">
    <location>
        <begin position="99"/>
        <end position="128"/>
    </location>
</feature>
<dbReference type="EMBL" id="JAPQKH010000005">
    <property type="protein sequence ID" value="KAJ5096563.1"/>
    <property type="molecule type" value="Genomic_DNA"/>
</dbReference>
<dbReference type="GO" id="GO:0006351">
    <property type="term" value="P:DNA-templated transcription"/>
    <property type="evidence" value="ECO:0007669"/>
    <property type="project" value="InterPro"/>
</dbReference>